<feature type="compositionally biased region" description="Basic and acidic residues" evidence="3">
    <location>
        <begin position="1"/>
        <end position="11"/>
    </location>
</feature>
<feature type="region of interest" description="Disordered" evidence="3">
    <location>
        <begin position="465"/>
        <end position="643"/>
    </location>
</feature>
<accession>A0AAV0PKN3</accession>
<feature type="compositionally biased region" description="Low complexity" evidence="3">
    <location>
        <begin position="522"/>
        <end position="536"/>
    </location>
</feature>
<feature type="compositionally biased region" description="Low complexity" evidence="3">
    <location>
        <begin position="68"/>
        <end position="77"/>
    </location>
</feature>
<protein>
    <recommendedName>
        <fullName evidence="4">Bromo domain-containing protein</fullName>
    </recommendedName>
</protein>
<evidence type="ECO:0000259" key="4">
    <source>
        <dbReference type="PROSITE" id="PS50014"/>
    </source>
</evidence>
<reference evidence="5" key="1">
    <citation type="submission" date="2022-08" db="EMBL/GenBank/DDBJ databases">
        <authorList>
            <person name="Gutierrez-Valencia J."/>
        </authorList>
    </citation>
    <scope>NUCLEOTIDE SEQUENCE</scope>
</reference>
<organism evidence="5 6">
    <name type="scientific">Linum tenue</name>
    <dbReference type="NCBI Taxonomy" id="586396"/>
    <lineage>
        <taxon>Eukaryota</taxon>
        <taxon>Viridiplantae</taxon>
        <taxon>Streptophyta</taxon>
        <taxon>Embryophyta</taxon>
        <taxon>Tracheophyta</taxon>
        <taxon>Spermatophyta</taxon>
        <taxon>Magnoliopsida</taxon>
        <taxon>eudicotyledons</taxon>
        <taxon>Gunneridae</taxon>
        <taxon>Pentapetalae</taxon>
        <taxon>rosids</taxon>
        <taxon>fabids</taxon>
        <taxon>Malpighiales</taxon>
        <taxon>Linaceae</taxon>
        <taxon>Linum</taxon>
    </lineage>
</organism>
<feature type="compositionally biased region" description="Polar residues" evidence="3">
    <location>
        <begin position="299"/>
        <end position="313"/>
    </location>
</feature>
<dbReference type="InterPro" id="IPR051831">
    <property type="entry name" value="Bromodomain_contain_prot"/>
</dbReference>
<feature type="compositionally biased region" description="Low complexity" evidence="3">
    <location>
        <begin position="469"/>
        <end position="478"/>
    </location>
</feature>
<dbReference type="InterPro" id="IPR036427">
    <property type="entry name" value="Bromodomain-like_sf"/>
</dbReference>
<dbReference type="CDD" id="cd04369">
    <property type="entry name" value="Bromodomain"/>
    <property type="match status" value="1"/>
</dbReference>
<feature type="region of interest" description="Disordered" evidence="3">
    <location>
        <begin position="1"/>
        <end position="157"/>
    </location>
</feature>
<evidence type="ECO:0000313" key="5">
    <source>
        <dbReference type="EMBL" id="CAI0471350.1"/>
    </source>
</evidence>
<dbReference type="PANTHER" id="PTHR22881:SF27">
    <property type="entry name" value="BROMODOMAIN CONTAINING 7_9"/>
    <property type="match status" value="1"/>
</dbReference>
<evidence type="ECO:0000256" key="3">
    <source>
        <dbReference type="SAM" id="MobiDB-lite"/>
    </source>
</evidence>
<sequence length="643" mass="69958">MGKKAAVEEGKKKKKKGRPSLLDIQKRNFKLQQEQLQLQKPKHRNPNSSPAPSSRVHDSSLLRRSARRSNPAASAQADNDGHDQLGPAKKPKLTDSNSLDTGPADSGDGGGDSSPAANHKKRKINAIPSRSGISLAQKSDKSTSEANQADDVQESVPCTPLPDKKLLFFILERLQSKDTYGAFSEPVDAEELPDYHELIDNPMDFRTVTEKLTEGVYASLEQFEKDIFLICSNAMEYNAPDTIYFRQARAIEELAKKNFENLRQDSDDNEPATHKVAVRRGRPPTKNVKKKPGRPAQGQRASEPSSINTTSSTADKEGAIRLNSADLRNFGLSNGSGNDAGENKLLDRNNEATGFFLRGNSNSLKNGKKLLVLDENRRDTYMQFLESTNGREPSVLATFHSERRQLVAVGLLTEYGYGRSLARFAANAGPVVWRIASAKIQRSLPPGVQFGPGWVGENDIPQRRPVFPFPSSSSVLPSPLKPCSPLPASGSVSEGDNSLEKPPEDNRPSVLEDPSGNSELPSRSASASHLSGSESESQIRSAEATGELNHNHGLNAPNGGSMDVITNETPPVEAHESQVIHPGMNGLNGKHVLQPAPDNRSTAENQKHVSSATPESRDEAIEQKVELDTSTQQQKTELHQPGL</sequence>
<feature type="compositionally biased region" description="Polar residues" evidence="3">
    <location>
        <begin position="599"/>
        <end position="614"/>
    </location>
</feature>
<dbReference type="Gene3D" id="1.20.920.10">
    <property type="entry name" value="Bromodomain-like"/>
    <property type="match status" value="1"/>
</dbReference>
<dbReference type="PROSITE" id="PS50014">
    <property type="entry name" value="BROMODOMAIN_2"/>
    <property type="match status" value="1"/>
</dbReference>
<gene>
    <name evidence="5" type="ORF">LITE_LOCUS38874</name>
</gene>
<feature type="compositionally biased region" description="Basic residues" evidence="3">
    <location>
        <begin position="276"/>
        <end position="293"/>
    </location>
</feature>
<dbReference type="PRINTS" id="PR00503">
    <property type="entry name" value="BROMODOMAIN"/>
</dbReference>
<feature type="compositionally biased region" description="Basic and acidic residues" evidence="3">
    <location>
        <begin position="498"/>
        <end position="507"/>
    </location>
</feature>
<keyword evidence="1 2" id="KW-0103">Bromodomain</keyword>
<dbReference type="PANTHER" id="PTHR22881">
    <property type="entry name" value="BROMODOMAIN CONTAINING PROTEIN"/>
    <property type="match status" value="1"/>
</dbReference>
<dbReference type="SMART" id="SM00297">
    <property type="entry name" value="BROMO"/>
    <property type="match status" value="1"/>
</dbReference>
<dbReference type="InterPro" id="IPR018359">
    <property type="entry name" value="Bromodomain_CS"/>
</dbReference>
<dbReference type="PROSITE" id="PS00633">
    <property type="entry name" value="BROMODOMAIN_1"/>
    <property type="match status" value="1"/>
</dbReference>
<comment type="caution">
    <text evidence="5">The sequence shown here is derived from an EMBL/GenBank/DDBJ whole genome shotgun (WGS) entry which is preliminary data.</text>
</comment>
<dbReference type="Pfam" id="PF00439">
    <property type="entry name" value="Bromodomain"/>
    <property type="match status" value="1"/>
</dbReference>
<dbReference type="Proteomes" id="UP001154282">
    <property type="component" value="Unassembled WGS sequence"/>
</dbReference>
<evidence type="ECO:0000256" key="1">
    <source>
        <dbReference type="ARBA" id="ARBA00023117"/>
    </source>
</evidence>
<evidence type="ECO:0000256" key="2">
    <source>
        <dbReference type="PROSITE-ProRule" id="PRU00035"/>
    </source>
</evidence>
<feature type="domain" description="Bromo" evidence="4">
    <location>
        <begin position="175"/>
        <end position="245"/>
    </location>
</feature>
<evidence type="ECO:0000313" key="6">
    <source>
        <dbReference type="Proteomes" id="UP001154282"/>
    </source>
</evidence>
<dbReference type="SUPFAM" id="SSF47370">
    <property type="entry name" value="Bromodomain"/>
    <property type="match status" value="1"/>
</dbReference>
<feature type="compositionally biased region" description="Basic and acidic residues" evidence="3">
    <location>
        <begin position="615"/>
        <end position="627"/>
    </location>
</feature>
<keyword evidence="6" id="KW-1185">Reference proteome</keyword>
<feature type="region of interest" description="Disordered" evidence="3">
    <location>
        <begin position="262"/>
        <end position="318"/>
    </location>
</feature>
<proteinExistence type="predicted"/>
<dbReference type="AlphaFoldDB" id="A0AAV0PKN3"/>
<dbReference type="InterPro" id="IPR001487">
    <property type="entry name" value="Bromodomain"/>
</dbReference>
<dbReference type="EMBL" id="CAMGYJ010000009">
    <property type="protein sequence ID" value="CAI0471350.1"/>
    <property type="molecule type" value="Genomic_DNA"/>
</dbReference>
<name>A0AAV0PKN3_9ROSI</name>